<proteinExistence type="predicted"/>
<dbReference type="Ensembl" id="ENSOSIT00000050778.1">
    <property type="protein sequence ID" value="ENSOSIP00000048326.1"/>
    <property type="gene ID" value="ENSOSIG00000022760.1"/>
</dbReference>
<dbReference type="GeneTree" id="ENSGT01000000218931"/>
<protein>
    <submittedName>
        <fullName evidence="1">Uncharacterized protein</fullName>
    </submittedName>
</protein>
<dbReference type="AlphaFoldDB" id="A0A8C7ZZ36"/>
<evidence type="ECO:0000313" key="1">
    <source>
        <dbReference type="Ensembl" id="ENSOSIP00000048326.1"/>
    </source>
</evidence>
<keyword evidence="2" id="KW-1185">Reference proteome</keyword>
<name>A0A8C7ZZ36_9TELE</name>
<organism evidence="1 2">
    <name type="scientific">Oryzias sinensis</name>
    <name type="common">Chinese medaka</name>
    <dbReference type="NCBI Taxonomy" id="183150"/>
    <lineage>
        <taxon>Eukaryota</taxon>
        <taxon>Metazoa</taxon>
        <taxon>Chordata</taxon>
        <taxon>Craniata</taxon>
        <taxon>Vertebrata</taxon>
        <taxon>Euteleostomi</taxon>
        <taxon>Actinopterygii</taxon>
        <taxon>Neopterygii</taxon>
        <taxon>Teleostei</taxon>
        <taxon>Neoteleostei</taxon>
        <taxon>Acanthomorphata</taxon>
        <taxon>Ovalentaria</taxon>
        <taxon>Atherinomorphae</taxon>
        <taxon>Beloniformes</taxon>
        <taxon>Adrianichthyidae</taxon>
        <taxon>Oryziinae</taxon>
        <taxon>Oryzias</taxon>
    </lineage>
</organism>
<reference evidence="1" key="2">
    <citation type="submission" date="2025-09" db="UniProtKB">
        <authorList>
            <consortium name="Ensembl"/>
        </authorList>
    </citation>
    <scope>IDENTIFICATION</scope>
</reference>
<reference evidence="1" key="1">
    <citation type="submission" date="2025-08" db="UniProtKB">
        <authorList>
            <consortium name="Ensembl"/>
        </authorList>
    </citation>
    <scope>IDENTIFICATION</scope>
</reference>
<dbReference type="Proteomes" id="UP000694383">
    <property type="component" value="Unplaced"/>
</dbReference>
<evidence type="ECO:0000313" key="2">
    <source>
        <dbReference type="Proteomes" id="UP000694383"/>
    </source>
</evidence>
<sequence length="68" mass="7522">MHSLLTGVKGSFQGLDVSCNARNSVDAHFVHPPPFDLLHTLPNDERDFGLPFFISGNIFMSLTYLGKT</sequence>
<accession>A0A8C7ZZ36</accession>